<feature type="compositionally biased region" description="Pro residues" evidence="2">
    <location>
        <begin position="86"/>
        <end position="97"/>
    </location>
</feature>
<dbReference type="EMBL" id="BRYB01001360">
    <property type="protein sequence ID" value="GMI23918.1"/>
    <property type="molecule type" value="Genomic_DNA"/>
</dbReference>
<feature type="region of interest" description="Disordered" evidence="2">
    <location>
        <begin position="1298"/>
        <end position="1346"/>
    </location>
</feature>
<accession>A0ABQ6MCN8</accession>
<reference evidence="3 4" key="1">
    <citation type="journal article" date="2023" name="Commun. Biol.">
        <title>Genome analysis of Parmales, the sister group of diatoms, reveals the evolutionary specialization of diatoms from phago-mixotrophs to photoautotrophs.</title>
        <authorList>
            <person name="Ban H."/>
            <person name="Sato S."/>
            <person name="Yoshikawa S."/>
            <person name="Yamada K."/>
            <person name="Nakamura Y."/>
            <person name="Ichinomiya M."/>
            <person name="Sato N."/>
            <person name="Blanc-Mathieu R."/>
            <person name="Endo H."/>
            <person name="Kuwata A."/>
            <person name="Ogata H."/>
        </authorList>
    </citation>
    <scope>NUCLEOTIDE SEQUENCE [LARGE SCALE GENOMIC DNA]</scope>
</reference>
<feature type="compositionally biased region" description="Basic residues" evidence="2">
    <location>
        <begin position="900"/>
        <end position="914"/>
    </location>
</feature>
<gene>
    <name evidence="3" type="ORF">TeGR_g7633</name>
</gene>
<dbReference type="Proteomes" id="UP001165060">
    <property type="component" value="Unassembled WGS sequence"/>
</dbReference>
<proteinExistence type="predicted"/>
<feature type="compositionally biased region" description="Acidic residues" evidence="2">
    <location>
        <begin position="1311"/>
        <end position="1339"/>
    </location>
</feature>
<feature type="non-terminal residue" evidence="3">
    <location>
        <position position="1"/>
    </location>
</feature>
<feature type="compositionally biased region" description="Low complexity" evidence="2">
    <location>
        <begin position="656"/>
        <end position="670"/>
    </location>
</feature>
<comment type="caution">
    <text evidence="3">The sequence shown here is derived from an EMBL/GenBank/DDBJ whole genome shotgun (WGS) entry which is preliminary data.</text>
</comment>
<feature type="compositionally biased region" description="Low complexity" evidence="2">
    <location>
        <begin position="8"/>
        <end position="20"/>
    </location>
</feature>
<feature type="compositionally biased region" description="Basic and acidic residues" evidence="2">
    <location>
        <begin position="1238"/>
        <end position="1257"/>
    </location>
</feature>
<dbReference type="PANTHER" id="PTHR23052">
    <property type="entry name" value="AXONEMAL DYNEIN LIGHT CHAIN DOMAIN-CONTAINING PROTEIN 1"/>
    <property type="match status" value="1"/>
</dbReference>
<feature type="compositionally biased region" description="Low complexity" evidence="2">
    <location>
        <begin position="733"/>
        <end position="752"/>
    </location>
</feature>
<dbReference type="PROSITE" id="PS50096">
    <property type="entry name" value="IQ"/>
    <property type="match status" value="2"/>
</dbReference>
<organism evidence="3 4">
    <name type="scientific">Tetraparma gracilis</name>
    <dbReference type="NCBI Taxonomy" id="2962635"/>
    <lineage>
        <taxon>Eukaryota</taxon>
        <taxon>Sar</taxon>
        <taxon>Stramenopiles</taxon>
        <taxon>Ochrophyta</taxon>
        <taxon>Bolidophyceae</taxon>
        <taxon>Parmales</taxon>
        <taxon>Triparmaceae</taxon>
        <taxon>Tetraparma</taxon>
    </lineage>
</organism>
<feature type="region of interest" description="Disordered" evidence="2">
    <location>
        <begin position="1235"/>
        <end position="1275"/>
    </location>
</feature>
<evidence type="ECO:0000313" key="4">
    <source>
        <dbReference type="Proteomes" id="UP001165060"/>
    </source>
</evidence>
<evidence type="ECO:0000256" key="1">
    <source>
        <dbReference type="ARBA" id="ARBA00023054"/>
    </source>
</evidence>
<protein>
    <submittedName>
        <fullName evidence="3">Uncharacterized protein</fullName>
    </submittedName>
</protein>
<keyword evidence="4" id="KW-1185">Reference proteome</keyword>
<evidence type="ECO:0000256" key="2">
    <source>
        <dbReference type="SAM" id="MobiDB-lite"/>
    </source>
</evidence>
<name>A0ABQ6MCN8_9STRA</name>
<sequence length="1479" mass="164264">PPLTFHANPGPSSPTSNPGSFLPPGLTRYLSTKGSLSAFDPRQTVSHKASRSSRGAPPRAGKPKYSYKQPLVKHGPDIARGVDGAPPKPTRPSPRSPRSPRSTSGSPHSPRPAHPVAEAASSLRTSPRASRMYASADPNPGVLSDDTALGATFELTSPPPPRSGALNGGAATAIPAAYHRYASGPIPDFDVRLTAEGEWERVAFPSLTPFGRKEVEDLKAVFEKMSSLAIVQVASKLSSIRSCVVRESEIYDQVFEELIRQESVHCRERASLFLDVRGEYRKMARKVTSEADEALRMVELQKEDRLNLHRQIGAFAQILKTLQSSYRDEVEGYKSLVEDQHKLEIAKVEMRVTIEQEKIRARERAAVVIQRVTRGNRGRVVALSRKKVVKTVRIQTLVRCLMARRTLLERRAWRKNVTIAASFVQRCWRGATIRLLRIKEKNGYLERYRSALVITDLMRANRDRNKYRRHRQAIEKEKEKPYWQLIEKMNEVTSRLRSMEAVLVFDDLDADPNADPSTAPDPPPAAAADDHFCADPFDTRDGLERFPGVLARLEDLEKLMTFKKSIKASKKRAKDFSDLAKEGGPLLQVVRGKELQRRAEEEMEIAMAHGQTMHHNPYHPTGAVHRHRSRTPPNAGRQRGSSFRGHRQKSFTKGTSSASLMSSDASRESLMSSNNVPSPTHHRGRKSGYGKMASMPDPHDRSNVHLPARHDSIASVGGAEPTRHRSRAPPAPELKLPPEAAAAGALSQANPPDGRRNRSLSPMVDYSSLTDTALNNMQMGGWGDDNPSAPLPSNVSPVNFRTNSPHPSSDPMAIDDLQFTMAAEDLTEKAVRLATTEVKEESRVRIETFLSSVEPSFITSRSSLLKLQNQLAAVDRLEEFMSTDLDGTFDPNPMSVKERSKQKKRKKNKKKTRRSSTATDGGGDDESVRFSGSSEESQDDDESETDGSEGGGGGKASPSKKGSFMEKKEKIAVRDNGEIELCGLTTMQPLLRQVNSLFEVQVRAAKSQQAVVKSILELYKTVADMLVRDGHYDFQACSTLSLLGFDQSRQPKLIDGKELRDFGYSSSSSPMPTQNASAYWRMVVVDGPNTIRRAIQFTRGNSKATDQQITDLIMSCRAYRDTDAAVKLFCNLMEIDEASSAFPFVLYARNKLMEISSNVVLNNEEQQPCVTFQSVITLASVLFRCDRQICSKAAKKAVQKGDLDMLSKDVVSEHVMRQHQVEHFFERVWLAGGHRAHPKEEKDGEDKKEESKSDKTPADQSPWGGAPSAPQRDSIGMAEQKTIDMMRKNRRQSIMEIGGFNPEAEGGGGDAEQEADMDVPSENDGSDENSDESSDDEDSVYGTVEVSEEEHFSKLIPIGSILEIACAAHLQQCDRQKLAIWTTVSFVNSDKHNKGNLSLISFRNAMEGVEPKKSYDELEQLFSDIVYASANNLMTFKTFKQACFKLHMDGMLQVPDVSDEDIQETALKLERGTYIERGE</sequence>
<feature type="region of interest" description="Disordered" evidence="2">
    <location>
        <begin position="883"/>
        <end position="966"/>
    </location>
</feature>
<feature type="compositionally biased region" description="Low complexity" evidence="2">
    <location>
        <begin position="99"/>
        <end position="108"/>
    </location>
</feature>
<feature type="region of interest" description="Disordered" evidence="2">
    <location>
        <begin position="1"/>
        <end position="146"/>
    </location>
</feature>
<dbReference type="InterPro" id="IPR052845">
    <property type="entry name" value="Axonemal_dynein_LC_domain"/>
</dbReference>
<feature type="region of interest" description="Disordered" evidence="2">
    <location>
        <begin position="612"/>
        <end position="762"/>
    </location>
</feature>
<evidence type="ECO:0000313" key="3">
    <source>
        <dbReference type="EMBL" id="GMI23918.1"/>
    </source>
</evidence>
<feature type="compositionally biased region" description="Acidic residues" evidence="2">
    <location>
        <begin position="936"/>
        <end position="947"/>
    </location>
</feature>
<dbReference type="InterPro" id="IPR019347">
    <property type="entry name" value="Axonemal_dynein_light_chain"/>
</dbReference>
<dbReference type="Pfam" id="PF10211">
    <property type="entry name" value="Ax_dynein_light"/>
    <property type="match status" value="1"/>
</dbReference>
<keyword evidence="1" id="KW-0175">Coiled coil</keyword>
<dbReference type="PANTHER" id="PTHR23052:SF1">
    <property type="entry name" value="AXONEMAL DYNEIN LIGHT CHAIN DOMAIN-CONTAINING PROTEIN 1"/>
    <property type="match status" value="1"/>
</dbReference>
<feature type="compositionally biased region" description="Basic and acidic residues" evidence="2">
    <location>
        <begin position="697"/>
        <end position="712"/>
    </location>
</feature>